<evidence type="ECO:0000313" key="2">
    <source>
        <dbReference type="Proteomes" id="UP001200247"/>
    </source>
</evidence>
<evidence type="ECO:0000313" key="1">
    <source>
        <dbReference type="EMBL" id="MCG9026936.1"/>
    </source>
</evidence>
<proteinExistence type="predicted"/>
<dbReference type="Proteomes" id="UP001200247">
    <property type="component" value="Unassembled WGS sequence"/>
</dbReference>
<reference evidence="1 2" key="1">
    <citation type="submission" date="2021-10" db="EMBL/GenBank/DDBJ databases">
        <title>Whole-genome sequencing analysis of Laribacter hongkongensis: virulence gene profiles, carbohydrate-active enzyme prediction, and antimicrobial resistance characterization.</title>
        <authorList>
            <person name="Yuan P."/>
            <person name="Zhan Y."/>
            <person name="Chen D."/>
        </authorList>
    </citation>
    <scope>NUCLEOTIDE SEQUENCE [LARGE SCALE GENOMIC DNA]</scope>
    <source>
        <strain evidence="1 2">W67</strain>
    </source>
</reference>
<accession>A0ABD4SUM1</accession>
<protein>
    <submittedName>
        <fullName evidence="1">Helix-turn-helix domain-containing protein</fullName>
    </submittedName>
</protein>
<gene>
    <name evidence="1" type="ORF">LH440_13695</name>
</gene>
<comment type="caution">
    <text evidence="1">The sequence shown here is derived from an EMBL/GenBank/DDBJ whole genome shotgun (WGS) entry which is preliminary data.</text>
</comment>
<sequence>MLTIQSLVAAGRELVSTKEAAEAILFKEQTLFKWSCFGTGPIQPVRVGRSLRWRVSDLEKLVGGQR</sequence>
<dbReference type="EMBL" id="JAJAXM010000031">
    <property type="protein sequence ID" value="MCG9026936.1"/>
    <property type="molecule type" value="Genomic_DNA"/>
</dbReference>
<name>A0ABD4SUM1_9NEIS</name>
<organism evidence="1 2">
    <name type="scientific">Laribacter hongkongensis</name>
    <dbReference type="NCBI Taxonomy" id="168471"/>
    <lineage>
        <taxon>Bacteria</taxon>
        <taxon>Pseudomonadati</taxon>
        <taxon>Pseudomonadota</taxon>
        <taxon>Betaproteobacteria</taxon>
        <taxon>Neisseriales</taxon>
        <taxon>Aquaspirillaceae</taxon>
        <taxon>Laribacter</taxon>
    </lineage>
</organism>
<dbReference type="AlphaFoldDB" id="A0ABD4SUM1"/>
<dbReference type="RefSeq" id="WP_239894406.1">
    <property type="nucleotide sequence ID" value="NZ_JAJAXM010000031.1"/>
</dbReference>